<evidence type="ECO:0000256" key="1">
    <source>
        <dbReference type="SAM" id="MobiDB-lite"/>
    </source>
</evidence>
<dbReference type="KEGG" id="trg:TRUGW13939_06651"/>
<keyword evidence="3" id="KW-1185">Reference proteome</keyword>
<accession>A0A7H8QZW0</accession>
<evidence type="ECO:0000313" key="3">
    <source>
        <dbReference type="Proteomes" id="UP000509510"/>
    </source>
</evidence>
<dbReference type="RefSeq" id="XP_035345695.1">
    <property type="nucleotide sequence ID" value="XM_035489802.1"/>
</dbReference>
<sequence length="145" mass="16531">MTRRSITAPQQPPQQPTQQSASREVQLPLRQSNPKKTLAPPTEWPNLYAGPYEPVDTYEIKEYGNAFFFMIFVGPGGCSTYATVDFGFKPDKPLVLPKGSYNLRVGIYSSNGKDHEPVQPPMRNNFYTEKDRINFLCDPDKWEVL</sequence>
<evidence type="ECO:0000313" key="2">
    <source>
        <dbReference type="EMBL" id="QKX59517.1"/>
    </source>
</evidence>
<reference evidence="3" key="1">
    <citation type="submission" date="2020-06" db="EMBL/GenBank/DDBJ databases">
        <title>A chromosome-scale genome assembly of Talaromyces rugulosus W13939.</title>
        <authorList>
            <person name="Wang B."/>
            <person name="Guo L."/>
            <person name="Ye K."/>
            <person name="Wang L."/>
        </authorList>
    </citation>
    <scope>NUCLEOTIDE SEQUENCE [LARGE SCALE GENOMIC DNA]</scope>
    <source>
        <strain evidence="3">W13939</strain>
    </source>
</reference>
<proteinExistence type="predicted"/>
<dbReference type="AlphaFoldDB" id="A0A7H8QZW0"/>
<gene>
    <name evidence="2" type="ORF">TRUGW13939_06651</name>
</gene>
<feature type="region of interest" description="Disordered" evidence="1">
    <location>
        <begin position="1"/>
        <end position="43"/>
    </location>
</feature>
<protein>
    <submittedName>
        <fullName evidence="2">Uncharacterized protein</fullName>
    </submittedName>
</protein>
<dbReference type="Proteomes" id="UP000509510">
    <property type="component" value="Chromosome III"/>
</dbReference>
<dbReference type="GeneID" id="55994146"/>
<organism evidence="2 3">
    <name type="scientific">Talaromyces rugulosus</name>
    <name type="common">Penicillium rugulosum</name>
    <dbReference type="NCBI Taxonomy" id="121627"/>
    <lineage>
        <taxon>Eukaryota</taxon>
        <taxon>Fungi</taxon>
        <taxon>Dikarya</taxon>
        <taxon>Ascomycota</taxon>
        <taxon>Pezizomycotina</taxon>
        <taxon>Eurotiomycetes</taxon>
        <taxon>Eurotiomycetidae</taxon>
        <taxon>Eurotiales</taxon>
        <taxon>Trichocomaceae</taxon>
        <taxon>Talaromyces</taxon>
        <taxon>Talaromyces sect. Islandici</taxon>
    </lineage>
</organism>
<dbReference type="EMBL" id="CP055900">
    <property type="protein sequence ID" value="QKX59517.1"/>
    <property type="molecule type" value="Genomic_DNA"/>
</dbReference>
<dbReference type="OrthoDB" id="10479968at2759"/>
<name>A0A7H8QZW0_TALRU</name>